<reference evidence="1" key="1">
    <citation type="journal article" date="2022" name="Int. J. Syst. Evol. Microbiol.">
        <title>Pseudomonas aegrilactucae sp. nov. and Pseudomonas morbosilactucae sp. nov., pathogens causing bacterial rot of lettuce in Japan.</title>
        <authorList>
            <person name="Sawada H."/>
            <person name="Fujikawa T."/>
            <person name="Satou M."/>
        </authorList>
    </citation>
    <scope>NUCLEOTIDE SEQUENCE</scope>
    <source>
        <strain evidence="1">MAFF 301350</strain>
    </source>
</reference>
<keyword evidence="1" id="KW-0418">Kinase</keyword>
<reference evidence="1" key="2">
    <citation type="journal article" date="2023" name="Plant Pathol.">
        <title>Dismantling and reorganizing Pseudomonas marginalis sensu#lato.</title>
        <authorList>
            <person name="Sawada H."/>
            <person name="Fujikawa T."/>
            <person name="Satou M."/>
        </authorList>
    </citation>
    <scope>NUCLEOTIDE SEQUENCE</scope>
    <source>
        <strain evidence="1">MAFF 301350</strain>
    </source>
</reference>
<accession>A0A9Q3ACH3</accession>
<dbReference type="AlphaFoldDB" id="A0A9Q3ACH3"/>
<gene>
    <name evidence="1" type="ORF">KUO17_02555</name>
</gene>
<organism evidence="1 2">
    <name type="scientific">Pseudomonas aegrilactucae</name>
    <dbReference type="NCBI Taxonomy" id="2854028"/>
    <lineage>
        <taxon>Bacteria</taxon>
        <taxon>Pseudomonadati</taxon>
        <taxon>Pseudomonadota</taxon>
        <taxon>Gammaproteobacteria</taxon>
        <taxon>Pseudomonadales</taxon>
        <taxon>Pseudomonadaceae</taxon>
        <taxon>Pseudomonas</taxon>
    </lineage>
</organism>
<comment type="caution">
    <text evidence="1">The sequence shown here is derived from an EMBL/GenBank/DDBJ whole genome shotgun (WGS) entry which is preliminary data.</text>
</comment>
<dbReference type="GO" id="GO:0016301">
    <property type="term" value="F:kinase activity"/>
    <property type="evidence" value="ECO:0007669"/>
    <property type="project" value="UniProtKB-KW"/>
</dbReference>
<dbReference type="Proteomes" id="UP001106592">
    <property type="component" value="Unassembled WGS sequence"/>
</dbReference>
<dbReference type="EMBL" id="JAHTBI010000008">
    <property type="protein sequence ID" value="MBV6285933.1"/>
    <property type="molecule type" value="Genomic_DNA"/>
</dbReference>
<dbReference type="Pfam" id="PF06293">
    <property type="entry name" value="Kdo"/>
    <property type="match status" value="1"/>
</dbReference>
<sequence>MREGKKKLVDGYPFTFKHQRSTLHLKTPVTASVAQVYTQLLSQKRQAKRVSAPLSSGEDALFAKRQVLETLPKKIRFARGTRKRCGMYDWAIEELVNTAEAHRRGACVPRVVGYGYTKSRLGLMNEFFIITQLLQNYTDGYQWLLARPEEAEQVIGAAFELLFSLNSSGIYHMDLWAANVMMCNEGIAPTCAIDLENCFSATPPFLSETLGFQFGFFYRREVYRSIDEKRYDALVRQALNAYQDVDHHRFNAVYEQVKHRDIGRKERRDVFSHGRIGRS</sequence>
<protein>
    <submittedName>
        <fullName evidence="1">Lipopolysaccharide kinase InaA family protein</fullName>
    </submittedName>
</protein>
<keyword evidence="2" id="KW-1185">Reference proteome</keyword>
<dbReference type="RefSeq" id="WP_217973468.1">
    <property type="nucleotide sequence ID" value="NZ_JAHTBI010000008.1"/>
</dbReference>
<evidence type="ECO:0000313" key="1">
    <source>
        <dbReference type="EMBL" id="MBV6285933.1"/>
    </source>
</evidence>
<keyword evidence="1" id="KW-0808">Transferase</keyword>
<proteinExistence type="predicted"/>
<evidence type="ECO:0000313" key="2">
    <source>
        <dbReference type="Proteomes" id="UP001106592"/>
    </source>
</evidence>
<name>A0A9Q3ACH3_9PSED</name>